<dbReference type="InterPro" id="IPR001387">
    <property type="entry name" value="Cro/C1-type_HTH"/>
</dbReference>
<dbReference type="PROSITE" id="PS50943">
    <property type="entry name" value="HTH_CROC1"/>
    <property type="match status" value="1"/>
</dbReference>
<accession>A0A318IXC3</accession>
<sequence>MKKITYSSVVGAVIAEERELREVSQQVAANVAGMTQSTWARLELGRACTLENIIKASKAFRFEPWQLFKVVDDRVKSLELQGYEVVPDTPSEEEIKKDADGWMTARNLITNTSLLGLGAVAGAGAVMGVMPYIERIFKDKFKS</sequence>
<evidence type="ECO:0000313" key="4">
    <source>
        <dbReference type="Proteomes" id="UP000248395"/>
    </source>
</evidence>
<feature type="transmembrane region" description="Helical" evidence="1">
    <location>
        <begin position="114"/>
        <end position="133"/>
    </location>
</feature>
<dbReference type="InterPro" id="IPR010982">
    <property type="entry name" value="Lambda_DNA-bd_dom_sf"/>
</dbReference>
<evidence type="ECO:0000259" key="2">
    <source>
        <dbReference type="PROSITE" id="PS50943"/>
    </source>
</evidence>
<proteinExistence type="predicted"/>
<dbReference type="AlphaFoldDB" id="A0A318IXC3"/>
<gene>
    <name evidence="3" type="ORF">DFR38_1342</name>
</gene>
<dbReference type="Proteomes" id="UP000248395">
    <property type="component" value="Unassembled WGS sequence"/>
</dbReference>
<reference evidence="3 4" key="1">
    <citation type="submission" date="2018-05" db="EMBL/GenBank/DDBJ databases">
        <title>Genomic Encyclopedia of Type Strains, Phase IV (KMG-IV): sequencing the most valuable type-strain genomes for metagenomic binning, comparative biology and taxonomic classification.</title>
        <authorList>
            <person name="Goeker M."/>
        </authorList>
    </citation>
    <scope>NUCLEOTIDE SEQUENCE [LARGE SCALE GENOMIC DNA]</scope>
    <source>
        <strain evidence="3 4">DSM 25134</strain>
    </source>
</reference>
<evidence type="ECO:0000256" key="1">
    <source>
        <dbReference type="SAM" id="Phobius"/>
    </source>
</evidence>
<name>A0A318IXC3_9NEIS</name>
<organism evidence="3 4">
    <name type="scientific">Aquitalea magnusonii</name>
    <dbReference type="NCBI Taxonomy" id="332411"/>
    <lineage>
        <taxon>Bacteria</taxon>
        <taxon>Pseudomonadati</taxon>
        <taxon>Pseudomonadota</taxon>
        <taxon>Betaproteobacteria</taxon>
        <taxon>Neisseriales</taxon>
        <taxon>Chromobacteriaceae</taxon>
        <taxon>Aquitalea</taxon>
    </lineage>
</organism>
<keyword evidence="1" id="KW-0472">Membrane</keyword>
<dbReference type="RefSeq" id="WP_110313858.1">
    <property type="nucleotide sequence ID" value="NZ_LNQU01000029.1"/>
</dbReference>
<dbReference type="SUPFAM" id="SSF47413">
    <property type="entry name" value="lambda repressor-like DNA-binding domains"/>
    <property type="match status" value="1"/>
</dbReference>
<dbReference type="CDD" id="cd00093">
    <property type="entry name" value="HTH_XRE"/>
    <property type="match status" value="1"/>
</dbReference>
<comment type="caution">
    <text evidence="3">The sequence shown here is derived from an EMBL/GenBank/DDBJ whole genome shotgun (WGS) entry which is preliminary data.</text>
</comment>
<protein>
    <recommendedName>
        <fullName evidence="2">HTH cro/C1-type domain-containing protein</fullName>
    </recommendedName>
</protein>
<evidence type="ECO:0000313" key="3">
    <source>
        <dbReference type="EMBL" id="PXX38617.1"/>
    </source>
</evidence>
<dbReference type="GO" id="GO:0003677">
    <property type="term" value="F:DNA binding"/>
    <property type="evidence" value="ECO:0007669"/>
    <property type="project" value="InterPro"/>
</dbReference>
<dbReference type="SMART" id="SM00530">
    <property type="entry name" value="HTH_XRE"/>
    <property type="match status" value="1"/>
</dbReference>
<keyword evidence="1" id="KW-1133">Transmembrane helix</keyword>
<dbReference type="EMBL" id="QJKC01000034">
    <property type="protein sequence ID" value="PXX38617.1"/>
    <property type="molecule type" value="Genomic_DNA"/>
</dbReference>
<feature type="domain" description="HTH cro/C1-type" evidence="2">
    <location>
        <begin position="14"/>
        <end position="68"/>
    </location>
</feature>
<keyword evidence="4" id="KW-1185">Reference proteome</keyword>
<keyword evidence="1" id="KW-0812">Transmembrane</keyword>
<dbReference type="Gene3D" id="1.10.260.40">
    <property type="entry name" value="lambda repressor-like DNA-binding domains"/>
    <property type="match status" value="1"/>
</dbReference>